<protein>
    <submittedName>
        <fullName evidence="1">Uncharacterized protein</fullName>
    </submittedName>
</protein>
<evidence type="ECO:0000313" key="2">
    <source>
        <dbReference type="Proteomes" id="UP000324800"/>
    </source>
</evidence>
<feature type="non-terminal residue" evidence="1">
    <location>
        <position position="1"/>
    </location>
</feature>
<dbReference type="Proteomes" id="UP000324800">
    <property type="component" value="Unassembled WGS sequence"/>
</dbReference>
<proteinExistence type="predicted"/>
<sequence>ERTQTLTVKVLEAMTDVQASEIDFGETNIQDEQNGYVRRREIQCLFLQPFKSIHVSDEELNLKCNPTGKILLSAQTLAQYNFQIGEGMQAHLYEQQEDNLAIDILSQLIQKLREAERKYFAKARNKNGTYANYFILFENLINSHLNSETWSHMLGAQIIAVSEKANKDAIGIMKQKIAQIPNVLTKEIVKDQIARWKQKGIYLIPVGKDDEKQYWPGYDPGEHNLDLRVACVRKEYDSEDDSETLQPAKPTRQEF</sequence>
<gene>
    <name evidence="1" type="ORF">EZS28_035947</name>
</gene>
<evidence type="ECO:0000313" key="1">
    <source>
        <dbReference type="EMBL" id="KAA6368527.1"/>
    </source>
</evidence>
<comment type="caution">
    <text evidence="1">The sequence shown here is derived from an EMBL/GenBank/DDBJ whole genome shotgun (WGS) entry which is preliminary data.</text>
</comment>
<name>A0A5J4UDN2_9EUKA</name>
<organism evidence="1 2">
    <name type="scientific">Streblomastix strix</name>
    <dbReference type="NCBI Taxonomy" id="222440"/>
    <lineage>
        <taxon>Eukaryota</taxon>
        <taxon>Metamonada</taxon>
        <taxon>Preaxostyla</taxon>
        <taxon>Oxymonadida</taxon>
        <taxon>Streblomastigidae</taxon>
        <taxon>Streblomastix</taxon>
    </lineage>
</organism>
<accession>A0A5J4UDN2</accession>
<dbReference type="AlphaFoldDB" id="A0A5J4UDN2"/>
<reference evidence="1 2" key="1">
    <citation type="submission" date="2019-03" db="EMBL/GenBank/DDBJ databases">
        <title>Single cell metagenomics reveals metabolic interactions within the superorganism composed of flagellate Streblomastix strix and complex community of Bacteroidetes bacteria on its surface.</title>
        <authorList>
            <person name="Treitli S.C."/>
            <person name="Kolisko M."/>
            <person name="Husnik F."/>
            <person name="Keeling P."/>
            <person name="Hampl V."/>
        </authorList>
    </citation>
    <scope>NUCLEOTIDE SEQUENCE [LARGE SCALE GENOMIC DNA]</scope>
    <source>
        <strain evidence="1">ST1C</strain>
    </source>
</reference>
<dbReference type="EMBL" id="SNRW01017260">
    <property type="protein sequence ID" value="KAA6368527.1"/>
    <property type="molecule type" value="Genomic_DNA"/>
</dbReference>